<dbReference type="SUPFAM" id="SSF53041">
    <property type="entry name" value="Resolvase-like"/>
    <property type="match status" value="1"/>
</dbReference>
<accession>A0ABN2PXZ2</accession>
<dbReference type="EMBL" id="BAAAMJ010000074">
    <property type="protein sequence ID" value="GAA1933857.1"/>
    <property type="molecule type" value="Genomic_DNA"/>
</dbReference>
<evidence type="ECO:0000256" key="1">
    <source>
        <dbReference type="ARBA" id="ARBA00022908"/>
    </source>
</evidence>
<reference evidence="7 8" key="1">
    <citation type="journal article" date="2019" name="Int. J. Syst. Evol. Microbiol.">
        <title>The Global Catalogue of Microorganisms (GCM) 10K type strain sequencing project: providing services to taxonomists for standard genome sequencing and annotation.</title>
        <authorList>
            <consortium name="The Broad Institute Genomics Platform"/>
            <consortium name="The Broad Institute Genome Sequencing Center for Infectious Disease"/>
            <person name="Wu L."/>
            <person name="Ma J."/>
        </authorList>
    </citation>
    <scope>NUCLEOTIDE SEQUENCE [LARGE SCALE GENOMIC DNA]</scope>
    <source>
        <strain evidence="7 8">JCM 13581</strain>
    </source>
</reference>
<comment type="caution">
    <text evidence="7">The sequence shown here is derived from an EMBL/GenBank/DDBJ whole genome shotgun (WGS) entry which is preliminary data.</text>
</comment>
<keyword evidence="8" id="KW-1185">Reference proteome</keyword>
<evidence type="ECO:0000256" key="5">
    <source>
        <dbReference type="SAM" id="MobiDB-lite"/>
    </source>
</evidence>
<feature type="active site" description="O-(5'-phospho-DNA)-serine intermediate" evidence="4">
    <location>
        <position position="11"/>
    </location>
</feature>
<evidence type="ECO:0000313" key="8">
    <source>
        <dbReference type="Proteomes" id="UP001501303"/>
    </source>
</evidence>
<dbReference type="CDD" id="cd03768">
    <property type="entry name" value="SR_ResInv"/>
    <property type="match status" value="1"/>
</dbReference>
<dbReference type="PROSITE" id="PS51736">
    <property type="entry name" value="RECOMBINASES_3"/>
    <property type="match status" value="1"/>
</dbReference>
<evidence type="ECO:0000256" key="4">
    <source>
        <dbReference type="PROSITE-ProRule" id="PRU10137"/>
    </source>
</evidence>
<dbReference type="InterPro" id="IPR050639">
    <property type="entry name" value="SSR_resolvase"/>
</dbReference>
<keyword evidence="1" id="KW-0229">DNA integration</keyword>
<dbReference type="InterPro" id="IPR006118">
    <property type="entry name" value="Recombinase_CS"/>
</dbReference>
<dbReference type="Pfam" id="PF00239">
    <property type="entry name" value="Resolvase"/>
    <property type="match status" value="1"/>
</dbReference>
<proteinExistence type="predicted"/>
<dbReference type="PROSITE" id="PS00398">
    <property type="entry name" value="RECOMBINASES_2"/>
    <property type="match status" value="1"/>
</dbReference>
<name>A0ABN2PXZ2_9ACTN</name>
<dbReference type="PANTHER" id="PTHR30461:SF2">
    <property type="entry name" value="SERINE RECOMBINASE PINE-RELATED"/>
    <property type="match status" value="1"/>
</dbReference>
<gene>
    <name evidence="7" type="ORF">GCM10009716_46290</name>
</gene>
<keyword evidence="3" id="KW-0233">DNA recombination</keyword>
<evidence type="ECO:0000256" key="3">
    <source>
        <dbReference type="ARBA" id="ARBA00023172"/>
    </source>
</evidence>
<keyword evidence="2" id="KW-0238">DNA-binding</keyword>
<dbReference type="RefSeq" id="WP_344266222.1">
    <property type="nucleotide sequence ID" value="NZ_BAAAMJ010000074.1"/>
</dbReference>
<organism evidence="7 8">
    <name type="scientific">Streptomyces sodiiphilus</name>
    <dbReference type="NCBI Taxonomy" id="226217"/>
    <lineage>
        <taxon>Bacteria</taxon>
        <taxon>Bacillati</taxon>
        <taxon>Actinomycetota</taxon>
        <taxon>Actinomycetes</taxon>
        <taxon>Kitasatosporales</taxon>
        <taxon>Streptomycetaceae</taxon>
        <taxon>Streptomyces</taxon>
    </lineage>
</organism>
<dbReference type="SMART" id="SM00857">
    <property type="entry name" value="Resolvase"/>
    <property type="match status" value="1"/>
</dbReference>
<feature type="compositionally biased region" description="Basic and acidic residues" evidence="5">
    <location>
        <begin position="135"/>
        <end position="166"/>
    </location>
</feature>
<feature type="region of interest" description="Disordered" evidence="5">
    <location>
        <begin position="135"/>
        <end position="189"/>
    </location>
</feature>
<sequence>MGRTFAYCRVSTTEQHTSNQIQAIESAGYPVEEERVISETVSGSIQAMRRPAFKALVDHKLEAGDTLVVLKLDRLGRDNIDVQQTITALQAKNIRVISLDLPTPDLTSANGKLMLQMFAAFAEFERNRIIERTQEGLQRAKSEGKRLGRPEANDTTKAVQEGKEKGFTQSETAKATGFSLPTIKRHWNK</sequence>
<evidence type="ECO:0000256" key="2">
    <source>
        <dbReference type="ARBA" id="ARBA00023125"/>
    </source>
</evidence>
<dbReference type="InterPro" id="IPR006119">
    <property type="entry name" value="Resolv_N"/>
</dbReference>
<dbReference type="PROSITE" id="PS00397">
    <property type="entry name" value="RECOMBINASES_1"/>
    <property type="match status" value="1"/>
</dbReference>
<dbReference type="PANTHER" id="PTHR30461">
    <property type="entry name" value="DNA-INVERTASE FROM LAMBDOID PROPHAGE"/>
    <property type="match status" value="1"/>
</dbReference>
<evidence type="ECO:0000313" key="7">
    <source>
        <dbReference type="EMBL" id="GAA1933857.1"/>
    </source>
</evidence>
<dbReference type="Gene3D" id="3.40.50.1390">
    <property type="entry name" value="Resolvase, N-terminal catalytic domain"/>
    <property type="match status" value="1"/>
</dbReference>
<evidence type="ECO:0000259" key="6">
    <source>
        <dbReference type="PROSITE" id="PS51736"/>
    </source>
</evidence>
<feature type="domain" description="Resolvase/invertase-type recombinase catalytic" evidence="6">
    <location>
        <begin position="3"/>
        <end position="144"/>
    </location>
</feature>
<dbReference type="InterPro" id="IPR036162">
    <property type="entry name" value="Resolvase-like_N_sf"/>
</dbReference>
<protein>
    <submittedName>
        <fullName evidence="7">Recombinase family protein</fullName>
    </submittedName>
</protein>
<dbReference type="Proteomes" id="UP001501303">
    <property type="component" value="Unassembled WGS sequence"/>
</dbReference>